<proteinExistence type="inferred from homology"/>
<sequence>MTDSTVRNIATVFPISADALKPDPKFHRRRSIVREFSLNTSTHGIPGIARSESIHNRIFWTISTIIFTGIMIYFITQSIIAYFQYPTQTSVSFVVERTQPFPAVSFCNYGPIRFDKFIGPFINYTNSRNVTNTNDTSTITFAQSQYIRDFLQILFNSGQSVTQYLFTLDNMLLTCIYNEGPCSKSDFSSFISPVYGYCYTFNAKSRSGNQTIRQTTQGGSNGIFRLRLYAHSNQYVPFISEDVSVGFVIMVHDNDQLPLIDIEGIQLASGGRHKLSYKRRTNQLLPAPYSKCTDKISLPMQALFDRYGDADYSYSQTICYSICTQTFIYHECNCVHPEKFTTRTIMQPGTNQVFQAPLCNISDPCYSAAADRLVNTDSLWNQYCSDCSEACTSSDFTITPSSASTLSDEYAYIYKPAVENMGVPLPADWATSWMSWMRNDYISVDIVTQSNLVETYTQDPAIGPVDLISNIGGNTGLWIGISFLSLMELIIREFILVTTTHGLLSIALIQNLPNRILWMISTIASFGILIYSVTQAVRSYLSFPTQS</sequence>
<feature type="transmembrane region" description="Helical" evidence="12">
    <location>
        <begin position="58"/>
        <end position="83"/>
    </location>
</feature>
<name>A0A813WLQ3_ADIRI</name>
<keyword evidence="2 11" id="KW-0813">Transport</keyword>
<keyword evidence="10 11" id="KW-0407">Ion channel</keyword>
<dbReference type="InterPro" id="IPR001873">
    <property type="entry name" value="ENaC"/>
</dbReference>
<keyword evidence="4 11" id="KW-0812">Transmembrane</keyword>
<keyword evidence="7 11" id="KW-0406">Ion transport</keyword>
<dbReference type="Gene3D" id="2.60.470.10">
    <property type="entry name" value="Acid-sensing ion channels like domains"/>
    <property type="match status" value="1"/>
</dbReference>
<keyword evidence="6" id="KW-0915">Sodium</keyword>
<evidence type="ECO:0000256" key="2">
    <source>
        <dbReference type="ARBA" id="ARBA00022448"/>
    </source>
</evidence>
<evidence type="ECO:0000256" key="1">
    <source>
        <dbReference type="ARBA" id="ARBA00004141"/>
    </source>
</evidence>
<comment type="similarity">
    <text evidence="11">Belongs to the amiloride-sensitive sodium channel (TC 1.A.6) family.</text>
</comment>
<evidence type="ECO:0000256" key="11">
    <source>
        <dbReference type="RuleBase" id="RU000679"/>
    </source>
</evidence>
<dbReference type="PANTHER" id="PTHR11690">
    <property type="entry name" value="AMILORIDE-SENSITIVE SODIUM CHANNEL-RELATED"/>
    <property type="match status" value="1"/>
</dbReference>
<keyword evidence="3 11" id="KW-0894">Sodium channel</keyword>
<dbReference type="PANTHER" id="PTHR11690:SF248">
    <property type="entry name" value="PICKPOCKET 17, ISOFORM A"/>
    <property type="match status" value="1"/>
</dbReference>
<keyword evidence="5 12" id="KW-1133">Transmembrane helix</keyword>
<keyword evidence="8 12" id="KW-0472">Membrane</keyword>
<evidence type="ECO:0000256" key="10">
    <source>
        <dbReference type="ARBA" id="ARBA00023303"/>
    </source>
</evidence>
<keyword evidence="14" id="KW-1185">Reference proteome</keyword>
<comment type="subcellular location">
    <subcellularLocation>
        <location evidence="1">Membrane</location>
        <topology evidence="1">Multi-pass membrane protein</topology>
    </subcellularLocation>
</comment>
<dbReference type="Gene3D" id="1.10.287.770">
    <property type="entry name" value="YojJ-like"/>
    <property type="match status" value="1"/>
</dbReference>
<dbReference type="Pfam" id="PF00858">
    <property type="entry name" value="ASC"/>
    <property type="match status" value="1"/>
</dbReference>
<reference evidence="13" key="1">
    <citation type="submission" date="2021-02" db="EMBL/GenBank/DDBJ databases">
        <authorList>
            <person name="Nowell W R."/>
        </authorList>
    </citation>
    <scope>NUCLEOTIDE SEQUENCE</scope>
</reference>
<evidence type="ECO:0000313" key="14">
    <source>
        <dbReference type="Proteomes" id="UP000663828"/>
    </source>
</evidence>
<evidence type="ECO:0000313" key="13">
    <source>
        <dbReference type="EMBL" id="CAF0852532.1"/>
    </source>
</evidence>
<dbReference type="GO" id="GO:0005886">
    <property type="term" value="C:plasma membrane"/>
    <property type="evidence" value="ECO:0007669"/>
    <property type="project" value="TreeGrafter"/>
</dbReference>
<dbReference type="AlphaFoldDB" id="A0A813WLQ3"/>
<dbReference type="GO" id="GO:0015280">
    <property type="term" value="F:ligand-gated sodium channel activity"/>
    <property type="evidence" value="ECO:0007669"/>
    <property type="project" value="TreeGrafter"/>
</dbReference>
<evidence type="ECO:0000256" key="12">
    <source>
        <dbReference type="SAM" id="Phobius"/>
    </source>
</evidence>
<evidence type="ECO:0000256" key="6">
    <source>
        <dbReference type="ARBA" id="ARBA00023053"/>
    </source>
</evidence>
<accession>A0A813WLQ3</accession>
<dbReference type="EMBL" id="CAJNOR010000241">
    <property type="protein sequence ID" value="CAF0852532.1"/>
    <property type="molecule type" value="Genomic_DNA"/>
</dbReference>
<evidence type="ECO:0000256" key="7">
    <source>
        <dbReference type="ARBA" id="ARBA00023065"/>
    </source>
</evidence>
<dbReference type="Proteomes" id="UP000663828">
    <property type="component" value="Unassembled WGS sequence"/>
</dbReference>
<organism evidence="13 14">
    <name type="scientific">Adineta ricciae</name>
    <name type="common">Rotifer</name>
    <dbReference type="NCBI Taxonomy" id="249248"/>
    <lineage>
        <taxon>Eukaryota</taxon>
        <taxon>Metazoa</taxon>
        <taxon>Spiralia</taxon>
        <taxon>Gnathifera</taxon>
        <taxon>Rotifera</taxon>
        <taxon>Eurotatoria</taxon>
        <taxon>Bdelloidea</taxon>
        <taxon>Adinetida</taxon>
        <taxon>Adinetidae</taxon>
        <taxon>Adineta</taxon>
    </lineage>
</organism>
<feature type="transmembrane region" description="Helical" evidence="12">
    <location>
        <begin position="477"/>
        <end position="504"/>
    </location>
</feature>
<dbReference type="PRINTS" id="PR01078">
    <property type="entry name" value="AMINACHANNEL"/>
</dbReference>
<evidence type="ECO:0000256" key="3">
    <source>
        <dbReference type="ARBA" id="ARBA00022461"/>
    </source>
</evidence>
<protein>
    <submittedName>
        <fullName evidence="13">Uncharacterized protein</fullName>
    </submittedName>
</protein>
<evidence type="ECO:0000256" key="5">
    <source>
        <dbReference type="ARBA" id="ARBA00022989"/>
    </source>
</evidence>
<evidence type="ECO:0000256" key="9">
    <source>
        <dbReference type="ARBA" id="ARBA00023201"/>
    </source>
</evidence>
<gene>
    <name evidence="13" type="ORF">XAT740_LOCUS5556</name>
</gene>
<keyword evidence="9 11" id="KW-0739">Sodium transport</keyword>
<feature type="transmembrane region" description="Helical" evidence="12">
    <location>
        <begin position="516"/>
        <end position="534"/>
    </location>
</feature>
<evidence type="ECO:0000256" key="8">
    <source>
        <dbReference type="ARBA" id="ARBA00023136"/>
    </source>
</evidence>
<evidence type="ECO:0000256" key="4">
    <source>
        <dbReference type="ARBA" id="ARBA00022692"/>
    </source>
</evidence>
<comment type="caution">
    <text evidence="13">The sequence shown here is derived from an EMBL/GenBank/DDBJ whole genome shotgun (WGS) entry which is preliminary data.</text>
</comment>